<organism evidence="1 2">
    <name type="scientific">Microlunatus sagamiharensis</name>
    <dbReference type="NCBI Taxonomy" id="546874"/>
    <lineage>
        <taxon>Bacteria</taxon>
        <taxon>Bacillati</taxon>
        <taxon>Actinomycetota</taxon>
        <taxon>Actinomycetes</taxon>
        <taxon>Propionibacteriales</taxon>
        <taxon>Propionibacteriaceae</taxon>
        <taxon>Microlunatus</taxon>
    </lineage>
</organism>
<keyword evidence="2" id="KW-1185">Reference proteome</keyword>
<dbReference type="OrthoDB" id="3328874at2"/>
<dbReference type="AlphaFoldDB" id="A0A1H2N7L9"/>
<dbReference type="RefSeq" id="WP_157720046.1">
    <property type="nucleotide sequence ID" value="NZ_LT629799.1"/>
</dbReference>
<reference evidence="2" key="1">
    <citation type="submission" date="2016-10" db="EMBL/GenBank/DDBJ databases">
        <authorList>
            <person name="Varghese N."/>
            <person name="Submissions S."/>
        </authorList>
    </citation>
    <scope>NUCLEOTIDE SEQUENCE [LARGE SCALE GENOMIC DNA]</scope>
    <source>
        <strain evidence="2">DSM 21743</strain>
    </source>
</reference>
<evidence type="ECO:0000313" key="2">
    <source>
        <dbReference type="Proteomes" id="UP000198825"/>
    </source>
</evidence>
<protein>
    <recommendedName>
        <fullName evidence="3">Nuclease-related domain-containing protein</fullName>
    </recommendedName>
</protein>
<gene>
    <name evidence="1" type="ORF">SAMN04488544_3372</name>
</gene>
<accession>A0A1H2N7L9</accession>
<dbReference type="Proteomes" id="UP000198825">
    <property type="component" value="Chromosome I"/>
</dbReference>
<name>A0A1H2N7L9_9ACTN</name>
<dbReference type="EMBL" id="LT629799">
    <property type="protein sequence ID" value="SDV00776.1"/>
    <property type="molecule type" value="Genomic_DNA"/>
</dbReference>
<evidence type="ECO:0008006" key="3">
    <source>
        <dbReference type="Google" id="ProtNLM"/>
    </source>
</evidence>
<proteinExistence type="predicted"/>
<evidence type="ECO:0000313" key="1">
    <source>
        <dbReference type="EMBL" id="SDV00776.1"/>
    </source>
</evidence>
<sequence>MNVRWSTVARAQLDPRAAEKEFTDDDYVSFVRRFPPSKLVDLVATVAPECAFNQQDYAKNSLVTPWGLADIARVSLAFGNEHRSAVPSRDDLLRCLIMHNGLGHRGLTEKDPDPDAAANTMLQLAFYQFPHQRPPGAFIGRSLALFEQTPFPDQRPAEVMRSGWQQELLGCNLADYIGVTQLLAAAAKPNSGRFNPIWVENPEFPQLVRDVFDPAITRRMLTEFLSAPASSYRQRDRERPGVDRRFTFNPLVEFPVVAGLGPDLLMPVPDFVLGKSTPGGLYFTGLRRWGEAFTRDLGTLFEAYVGRHLALVPGATLHPEIQYGPGNDKSIDWVLVFPDLVLLVEAKLARPTQPFRSGAAGAAAAMQKAFDKAHKQLDRTYDLIMSRRPEFQHIPADRPIVGIVVTLEDFYLAGSPLHQPWYTKSKRLPTRAVSVEELETIVRLGKETATFLAANITMGTADANLGWALSKQQTDDNPIIRAGVEASPIFRIKESALDTDEHAEGERNRQ</sequence>